<name>V8GBI4_9BURK</name>
<accession>V8GBI4</accession>
<reference evidence="1 2" key="1">
    <citation type="submission" date="2013-11" db="EMBL/GenBank/DDBJ databases">
        <title>Genomic analysis of Pelistega sp. HM-7.</title>
        <authorList>
            <person name="Kumbhare S.V."/>
            <person name="Shetty S.A."/>
            <person name="Sharma O."/>
            <person name="Dhotre D.P."/>
        </authorList>
    </citation>
    <scope>NUCLEOTIDE SEQUENCE [LARGE SCALE GENOMIC DNA]</scope>
    <source>
        <strain evidence="1 2">HM-7</strain>
    </source>
</reference>
<gene>
    <name evidence="1" type="ORF">V757_00360</name>
</gene>
<organism evidence="1 2">
    <name type="scientific">Pelistega indica</name>
    <dbReference type="NCBI Taxonomy" id="1414851"/>
    <lineage>
        <taxon>Bacteria</taxon>
        <taxon>Pseudomonadati</taxon>
        <taxon>Pseudomonadota</taxon>
        <taxon>Betaproteobacteria</taxon>
        <taxon>Burkholderiales</taxon>
        <taxon>Alcaligenaceae</taxon>
        <taxon>Pelistega</taxon>
    </lineage>
</organism>
<dbReference type="NCBIfam" id="TIGR02675">
    <property type="entry name" value="tape_meas_nterm"/>
    <property type="match status" value="1"/>
</dbReference>
<dbReference type="InterPro" id="IPR013491">
    <property type="entry name" value="Tape_meas_N"/>
</dbReference>
<evidence type="ECO:0000313" key="2">
    <source>
        <dbReference type="Proteomes" id="UP000018766"/>
    </source>
</evidence>
<keyword evidence="2" id="KW-1185">Reference proteome</keyword>
<comment type="caution">
    <text evidence="1">The sequence shown here is derived from an EMBL/GenBank/DDBJ whole genome shotgun (WGS) entry which is preliminary data.</text>
</comment>
<dbReference type="Proteomes" id="UP000018766">
    <property type="component" value="Unassembled WGS sequence"/>
</dbReference>
<dbReference type="EMBL" id="AYSV01000002">
    <property type="protein sequence ID" value="ETD73093.1"/>
    <property type="molecule type" value="Genomic_DNA"/>
</dbReference>
<sequence length="202" mass="22137">MSITVLDASSKIQAVEKYATALLNAEAKIAQLQEDAIQAFVSVTDYVTLKQLNKAFNDAYLKAAQLKGNDTTDKLIRDRCTASVQYIRTLAKKRGWKQPVNPNKQEGAIKPATDAKLATSKEVTTADGVITVKGEIQLSREQVQAMIASLNEHIPFAIWQMIADSKGLKTAFLNKAGSEGQLTAQQLQELQARLFEEVAKSI</sequence>
<protein>
    <submittedName>
        <fullName evidence="1">Uncharacterized protein</fullName>
    </submittedName>
</protein>
<dbReference type="RefSeq" id="WP_023948771.1">
    <property type="nucleotide sequence ID" value="NZ_AYSV01000002.1"/>
</dbReference>
<evidence type="ECO:0000313" key="1">
    <source>
        <dbReference type="EMBL" id="ETD73093.1"/>
    </source>
</evidence>
<dbReference type="AlphaFoldDB" id="V8GBI4"/>
<proteinExistence type="predicted"/>